<keyword evidence="2" id="KW-1185">Reference proteome</keyword>
<evidence type="ECO:0000313" key="2">
    <source>
        <dbReference type="Proteomes" id="UP000653454"/>
    </source>
</evidence>
<dbReference type="AlphaFoldDB" id="A0A8S4DBI0"/>
<comment type="caution">
    <text evidence="1">The sequence shown here is derived from an EMBL/GenBank/DDBJ whole genome shotgun (WGS) entry which is preliminary data.</text>
</comment>
<proteinExistence type="predicted"/>
<protein>
    <submittedName>
        <fullName evidence="1">(diamondback moth) hypothetical protein</fullName>
    </submittedName>
</protein>
<organism evidence="1 2">
    <name type="scientific">Plutella xylostella</name>
    <name type="common">Diamondback moth</name>
    <name type="synonym">Plutella maculipennis</name>
    <dbReference type="NCBI Taxonomy" id="51655"/>
    <lineage>
        <taxon>Eukaryota</taxon>
        <taxon>Metazoa</taxon>
        <taxon>Ecdysozoa</taxon>
        <taxon>Arthropoda</taxon>
        <taxon>Hexapoda</taxon>
        <taxon>Insecta</taxon>
        <taxon>Pterygota</taxon>
        <taxon>Neoptera</taxon>
        <taxon>Endopterygota</taxon>
        <taxon>Lepidoptera</taxon>
        <taxon>Glossata</taxon>
        <taxon>Ditrysia</taxon>
        <taxon>Yponomeutoidea</taxon>
        <taxon>Plutellidae</taxon>
        <taxon>Plutella</taxon>
    </lineage>
</organism>
<dbReference type="Proteomes" id="UP000653454">
    <property type="component" value="Unassembled WGS sequence"/>
</dbReference>
<dbReference type="EMBL" id="CAJHNJ030000004">
    <property type="protein sequence ID" value="CAG9096384.1"/>
    <property type="molecule type" value="Genomic_DNA"/>
</dbReference>
<sequence>MIPFVPAPHRVVGVIPPERALLVGAKFGGAGLGQGS</sequence>
<accession>A0A8S4DBI0</accession>
<reference evidence="1" key="1">
    <citation type="submission" date="2020-11" db="EMBL/GenBank/DDBJ databases">
        <authorList>
            <person name="Whiteford S."/>
        </authorList>
    </citation>
    <scope>NUCLEOTIDE SEQUENCE</scope>
</reference>
<name>A0A8S4DBI0_PLUXY</name>
<evidence type="ECO:0000313" key="1">
    <source>
        <dbReference type="EMBL" id="CAG9096384.1"/>
    </source>
</evidence>
<gene>
    <name evidence="1" type="ORF">PLXY2_LOCUS1818</name>
</gene>